<sequence>MTDFDNRFNGHNGNGTSQKSKKSSDSKILTAQFKPPKTSETDFKRQNFGALEESVVLRQSPFWSRSIMITLMVLACFGIGWAYFAKIEQVVPATDGQLKPQGAVKDIQAPVSGVVKAVYVKDGQKVKPGDLLLIFDSVTTNGELNSLRKVRTSLMQENQLYRRLIQVGSSSAAEMEFLRGKLSREAAFLLKNRAALVAENELLRKEFKNTGAVAGFNTEEQERLAMAKKELDSRSAAAQLKVEQSKQKLAQNEVQLGDAKASLAIEQLILDRMKLLSEEGAIAQLQYLQQKKQVQNLTAQAAQFVKEDQRLKYEIQQGQQETTNTIAVSGKNVQEKIAENSKRVAEIDSQISRILLENDKQLADVNSKILQAQTNIKYQEIHAPVSGVVFDLQAKNPGFVANNSQKLLTIVPNENFIAEAFITNKDIGFVKEGMKADVRLDPFPYSEFGDIKGEVISIGSDALPPDQTHQYYRFPVKIRLAQQSLNARGKKLSLQSGMGINANIKVREERTVMSLFTELFTKEVDSLKQVR</sequence>
<keyword evidence="5 7" id="KW-0472">Membrane</keyword>
<dbReference type="PRINTS" id="PR01490">
    <property type="entry name" value="RTXTOXIND"/>
</dbReference>
<name>A0A856M984_9CYAN</name>
<evidence type="ECO:0000256" key="6">
    <source>
        <dbReference type="SAM" id="MobiDB-lite"/>
    </source>
</evidence>
<dbReference type="RefSeq" id="WP_169267582.1">
    <property type="nucleotide sequence ID" value="NZ_CAWOXK010000001.1"/>
</dbReference>
<feature type="transmembrane region" description="Helical" evidence="7">
    <location>
        <begin position="67"/>
        <end position="84"/>
    </location>
</feature>
<dbReference type="Pfam" id="PF26002">
    <property type="entry name" value="Beta-barrel_AprE"/>
    <property type="match status" value="1"/>
</dbReference>
<feature type="domain" description="Lipoyl-binding" evidence="8">
    <location>
        <begin position="106"/>
        <end position="134"/>
    </location>
</feature>
<keyword evidence="11" id="KW-1185">Reference proteome</keyword>
<dbReference type="Gene3D" id="2.40.50.100">
    <property type="match status" value="1"/>
</dbReference>
<feature type="region of interest" description="Disordered" evidence="6">
    <location>
        <begin position="1"/>
        <end position="27"/>
    </location>
</feature>
<dbReference type="Gene3D" id="2.40.30.170">
    <property type="match status" value="1"/>
</dbReference>
<gene>
    <name evidence="10" type="ORF">DP114_00315</name>
</gene>
<dbReference type="SUPFAM" id="SSF111369">
    <property type="entry name" value="HlyD-like secretion proteins"/>
    <property type="match status" value="1"/>
</dbReference>
<comment type="subcellular location">
    <subcellularLocation>
        <location evidence="1">Membrane</location>
        <topology evidence="1">Single-pass membrane protein</topology>
    </subcellularLocation>
</comment>
<dbReference type="KEGG" id="bsen:DP114_00315"/>
<evidence type="ECO:0000256" key="7">
    <source>
        <dbReference type="SAM" id="Phobius"/>
    </source>
</evidence>
<comment type="similarity">
    <text evidence="2">Belongs to the membrane fusion protein (MFP) (TC 8.A.1) family.</text>
</comment>
<keyword evidence="3 7" id="KW-0812">Transmembrane</keyword>
<dbReference type="Pfam" id="PF00364">
    <property type="entry name" value="Biotin_lipoyl"/>
    <property type="match status" value="1"/>
</dbReference>
<reference evidence="10 11" key="1">
    <citation type="submission" date="2018-06" db="EMBL/GenBank/DDBJ databases">
        <title>Comparative genomics of Brasilonema spp. strains.</title>
        <authorList>
            <person name="Alvarenga D.O."/>
            <person name="Fiore M.F."/>
            <person name="Varani A.M."/>
        </authorList>
    </citation>
    <scope>NUCLEOTIDE SEQUENCE [LARGE SCALE GENOMIC DNA]</scope>
    <source>
        <strain evidence="10 11">CENA114</strain>
    </source>
</reference>
<evidence type="ECO:0000313" key="11">
    <source>
        <dbReference type="Proteomes" id="UP000503129"/>
    </source>
</evidence>
<organism evidence="10 11">
    <name type="scientific">Brasilonema sennae CENA114</name>
    <dbReference type="NCBI Taxonomy" id="415709"/>
    <lineage>
        <taxon>Bacteria</taxon>
        <taxon>Bacillati</taxon>
        <taxon>Cyanobacteriota</taxon>
        <taxon>Cyanophyceae</taxon>
        <taxon>Nostocales</taxon>
        <taxon>Scytonemataceae</taxon>
        <taxon>Brasilonema</taxon>
        <taxon>Bromeliae group (in: Brasilonema)</taxon>
    </lineage>
</organism>
<dbReference type="GO" id="GO:0016020">
    <property type="term" value="C:membrane"/>
    <property type="evidence" value="ECO:0007669"/>
    <property type="project" value="UniProtKB-SubCell"/>
</dbReference>
<dbReference type="AlphaFoldDB" id="A0A856M984"/>
<dbReference type="InterPro" id="IPR000089">
    <property type="entry name" value="Biotin_lipoyl"/>
</dbReference>
<dbReference type="PANTHER" id="PTHR30386:SF26">
    <property type="entry name" value="TRANSPORT PROTEIN COMB"/>
    <property type="match status" value="1"/>
</dbReference>
<evidence type="ECO:0000259" key="8">
    <source>
        <dbReference type="Pfam" id="PF00364"/>
    </source>
</evidence>
<evidence type="ECO:0000259" key="9">
    <source>
        <dbReference type="Pfam" id="PF26002"/>
    </source>
</evidence>
<dbReference type="PANTHER" id="PTHR30386">
    <property type="entry name" value="MEMBRANE FUSION SUBUNIT OF EMRAB-TOLC MULTIDRUG EFFLUX PUMP"/>
    <property type="match status" value="1"/>
</dbReference>
<accession>A0A856M984</accession>
<dbReference type="InterPro" id="IPR050739">
    <property type="entry name" value="MFP"/>
</dbReference>
<dbReference type="InterPro" id="IPR058982">
    <property type="entry name" value="Beta-barrel_AprE"/>
</dbReference>
<evidence type="ECO:0000256" key="1">
    <source>
        <dbReference type="ARBA" id="ARBA00004167"/>
    </source>
</evidence>
<evidence type="ECO:0000313" key="10">
    <source>
        <dbReference type="EMBL" id="QDL06559.1"/>
    </source>
</evidence>
<evidence type="ECO:0000256" key="4">
    <source>
        <dbReference type="ARBA" id="ARBA00022989"/>
    </source>
</evidence>
<evidence type="ECO:0000256" key="2">
    <source>
        <dbReference type="ARBA" id="ARBA00009477"/>
    </source>
</evidence>
<feature type="domain" description="AprE-like beta-barrel" evidence="9">
    <location>
        <begin position="417"/>
        <end position="506"/>
    </location>
</feature>
<keyword evidence="4 7" id="KW-1133">Transmembrane helix</keyword>
<evidence type="ECO:0000256" key="5">
    <source>
        <dbReference type="ARBA" id="ARBA00023136"/>
    </source>
</evidence>
<dbReference type="Proteomes" id="UP000503129">
    <property type="component" value="Chromosome"/>
</dbReference>
<dbReference type="EMBL" id="CP030118">
    <property type="protein sequence ID" value="QDL06559.1"/>
    <property type="molecule type" value="Genomic_DNA"/>
</dbReference>
<proteinExistence type="inferred from homology"/>
<evidence type="ECO:0000256" key="3">
    <source>
        <dbReference type="ARBA" id="ARBA00022692"/>
    </source>
</evidence>
<protein>
    <submittedName>
        <fullName evidence="10">Hemolysin D</fullName>
    </submittedName>
</protein>